<comment type="caution">
    <text evidence="1">The sequence shown here is derived from an EMBL/GenBank/DDBJ whole genome shotgun (WGS) entry which is preliminary data.</text>
</comment>
<gene>
    <name evidence="1" type="ORF">ACFPEN_04965</name>
</gene>
<sequence length="318" mass="34956">MTSFSPNMPEPEDTALRAATEVATLRVRKQLPMAALLLGDGQHFVQSEWSNVNEPEPPLRTWPRRDALLELATVLAHGQPVHKRGLLVFYRGGPFWAPRRIEWAPKSPNPTVGHFPRRGSIGPITRAALRVLLDAGLTPAQWGVEVEPDRYAVEQHGFAVGGESKYRWGSVDVDSVGLAMVEQHALVPRALTAAGWSVTSDGPENFDAWIAVPPGQEGVPGVVVQARAELLHRGLWEPVDHRMGFKVSAGKEEDQVLVELAFANGRGLIDDCTFDESQVRRNHMSDLLHRYTVALGSAGWTKLDEGSSYAVFRAPSLE</sequence>
<accession>A0ABV9BBN2</accession>
<keyword evidence="2" id="KW-1185">Reference proteome</keyword>
<dbReference type="Proteomes" id="UP001595990">
    <property type="component" value="Unassembled WGS sequence"/>
</dbReference>
<evidence type="ECO:0000313" key="1">
    <source>
        <dbReference type="EMBL" id="MFC4512284.1"/>
    </source>
</evidence>
<protein>
    <submittedName>
        <fullName evidence="1">Uncharacterized protein</fullName>
    </submittedName>
</protein>
<reference evidence="2" key="1">
    <citation type="journal article" date="2019" name="Int. J. Syst. Evol. Microbiol.">
        <title>The Global Catalogue of Microorganisms (GCM) 10K type strain sequencing project: providing services to taxonomists for standard genome sequencing and annotation.</title>
        <authorList>
            <consortium name="The Broad Institute Genomics Platform"/>
            <consortium name="The Broad Institute Genome Sequencing Center for Infectious Disease"/>
            <person name="Wu L."/>
            <person name="Ma J."/>
        </authorList>
    </citation>
    <scope>NUCLEOTIDE SEQUENCE [LARGE SCALE GENOMIC DNA]</scope>
    <source>
        <strain evidence="2">CECT 8064</strain>
    </source>
</reference>
<proteinExistence type="predicted"/>
<name>A0ABV9BBN2_9ACTN</name>
<evidence type="ECO:0000313" key="2">
    <source>
        <dbReference type="Proteomes" id="UP001595990"/>
    </source>
</evidence>
<organism evidence="1 2">
    <name type="scientific">Streptomyces ehimensis</name>
    <dbReference type="NCBI Taxonomy" id="68195"/>
    <lineage>
        <taxon>Bacteria</taxon>
        <taxon>Bacillati</taxon>
        <taxon>Actinomycetota</taxon>
        <taxon>Actinomycetes</taxon>
        <taxon>Kitasatosporales</taxon>
        <taxon>Streptomycetaceae</taxon>
        <taxon>Streptomyces</taxon>
    </lineage>
</organism>
<dbReference type="EMBL" id="JBHSFS010000002">
    <property type="protein sequence ID" value="MFC4512284.1"/>
    <property type="molecule type" value="Genomic_DNA"/>
</dbReference>
<dbReference type="RefSeq" id="WP_417922360.1">
    <property type="nucleotide sequence ID" value="NZ_JBHSFS010000002.1"/>
</dbReference>